<name>A0A9D3U923_9ROSI</name>
<keyword evidence="2" id="KW-1185">Reference proteome</keyword>
<dbReference type="EMBL" id="JAIQCV010000013">
    <property type="protein sequence ID" value="KAH1032276.1"/>
    <property type="molecule type" value="Genomic_DNA"/>
</dbReference>
<accession>A0A9D3U923</accession>
<gene>
    <name evidence="1" type="ORF">J1N35_044450</name>
</gene>
<dbReference type="Proteomes" id="UP000828251">
    <property type="component" value="Unassembled WGS sequence"/>
</dbReference>
<sequence length="79" mass="9050">MATDEEHLANANSKTLYGIFCDVKGQEFKRISKRTTAKETWDILITADEGKGIAHLTLMWKLEYIEADFWSISNNFPVP</sequence>
<evidence type="ECO:0000313" key="1">
    <source>
        <dbReference type="EMBL" id="KAH1032276.1"/>
    </source>
</evidence>
<evidence type="ECO:0000313" key="2">
    <source>
        <dbReference type="Proteomes" id="UP000828251"/>
    </source>
</evidence>
<dbReference type="AlphaFoldDB" id="A0A9D3U923"/>
<protein>
    <submittedName>
        <fullName evidence="1">Uncharacterized protein</fullName>
    </submittedName>
</protein>
<proteinExistence type="predicted"/>
<comment type="caution">
    <text evidence="1">The sequence shown here is derived from an EMBL/GenBank/DDBJ whole genome shotgun (WGS) entry which is preliminary data.</text>
</comment>
<organism evidence="1 2">
    <name type="scientific">Gossypium stocksii</name>
    <dbReference type="NCBI Taxonomy" id="47602"/>
    <lineage>
        <taxon>Eukaryota</taxon>
        <taxon>Viridiplantae</taxon>
        <taxon>Streptophyta</taxon>
        <taxon>Embryophyta</taxon>
        <taxon>Tracheophyta</taxon>
        <taxon>Spermatophyta</taxon>
        <taxon>Magnoliopsida</taxon>
        <taxon>eudicotyledons</taxon>
        <taxon>Gunneridae</taxon>
        <taxon>Pentapetalae</taxon>
        <taxon>rosids</taxon>
        <taxon>malvids</taxon>
        <taxon>Malvales</taxon>
        <taxon>Malvaceae</taxon>
        <taxon>Malvoideae</taxon>
        <taxon>Gossypium</taxon>
    </lineage>
</organism>
<reference evidence="1 2" key="1">
    <citation type="journal article" date="2021" name="Plant Biotechnol. J.">
        <title>Multi-omics assisted identification of the key and species-specific regulatory components of drought-tolerant mechanisms in Gossypium stocksii.</title>
        <authorList>
            <person name="Yu D."/>
            <person name="Ke L."/>
            <person name="Zhang D."/>
            <person name="Wu Y."/>
            <person name="Sun Y."/>
            <person name="Mei J."/>
            <person name="Sun J."/>
            <person name="Sun Y."/>
        </authorList>
    </citation>
    <scope>NUCLEOTIDE SEQUENCE [LARGE SCALE GENOMIC DNA]</scope>
    <source>
        <strain evidence="2">cv. E1</strain>
        <tissue evidence="1">Leaf</tissue>
    </source>
</reference>
<dbReference type="OrthoDB" id="10563633at2759"/>